<dbReference type="Pfam" id="PF08387">
    <property type="entry name" value="FBD"/>
    <property type="match status" value="1"/>
</dbReference>
<dbReference type="PANTHER" id="PTHR31900:SF34">
    <property type="entry name" value="EMB|CAB62440.1-RELATED"/>
    <property type="match status" value="1"/>
</dbReference>
<evidence type="ECO:0000313" key="3">
    <source>
        <dbReference type="Proteomes" id="UP000238479"/>
    </source>
</evidence>
<dbReference type="Gramene" id="PRQ30795">
    <property type="protein sequence ID" value="PRQ30795"/>
    <property type="gene ID" value="RchiOBHm_Chr5g0028511"/>
</dbReference>
<protein>
    <submittedName>
        <fullName evidence="2">Putative F-box domain, FBD domain, leucine-rich repeat domain, L domain-containing protein</fullName>
    </submittedName>
</protein>
<dbReference type="SMART" id="SM00579">
    <property type="entry name" value="FBD"/>
    <property type="match status" value="1"/>
</dbReference>
<dbReference type="SUPFAM" id="SSF52058">
    <property type="entry name" value="L domain-like"/>
    <property type="match status" value="1"/>
</dbReference>
<dbReference type="Pfam" id="PF24758">
    <property type="entry name" value="LRR_At5g56370"/>
    <property type="match status" value="1"/>
</dbReference>
<dbReference type="InterPro" id="IPR055411">
    <property type="entry name" value="LRR_FXL15/At3g58940/PEG3-like"/>
</dbReference>
<dbReference type="InterPro" id="IPR032675">
    <property type="entry name" value="LRR_dom_sf"/>
</dbReference>
<accession>A0A2P6Q9D4</accession>
<dbReference type="OMA" id="VQIIRWC"/>
<dbReference type="AlphaFoldDB" id="A0A2P6Q9D4"/>
<evidence type="ECO:0000313" key="2">
    <source>
        <dbReference type="EMBL" id="PRQ30795.1"/>
    </source>
</evidence>
<dbReference type="STRING" id="74649.A0A2P6Q9D4"/>
<comment type="caution">
    <text evidence="2">The sequence shown here is derived from an EMBL/GenBank/DDBJ whole genome shotgun (WGS) entry which is preliminary data.</text>
</comment>
<sequence length="463" mass="52943">MDSESKRPAIAEDRISALPDAVLCHILSCLQPEFRKCAVSTSILSKRWKNIWAYVPNLYFDNHDFPSSADFIAFVDRALQIRNSSAIQKFHLHFDGCQAEDFCHIDDWISTAVKCNVAELDLSVNPHGEEMFELPESLLTCGSLMVWKLWSNPLINIPKAGCYPSLKELHLKFIYPDLLNPENDFMDFSQFPVLEYLWIDGYLGFKSFTFIISGPELKTLRINAKSENDIRVAHVFYINAPKLERLDVQDDFLSHYTLVNTRSLVEANVRAYTKRATEFLAGISSVKCLAISSPFLRACSVAAFDNLRELKLVLEMDYFKWSLLTKVLGILSNLESLVVEHERYEPPCHRGDSELVIRLEECQETKEVFADVLRWSPPEFVPNCLLSHLKTICIKGFKGSRSFGYRDEKEVIKYLLKNGQVLQKMTIYSPGLSRGAEKKLDKELSVLEWGSKTCQVEVITKVV</sequence>
<proteinExistence type="predicted"/>
<dbReference type="Gene3D" id="3.80.10.10">
    <property type="entry name" value="Ribonuclease Inhibitor"/>
    <property type="match status" value="1"/>
</dbReference>
<dbReference type="Pfam" id="PF00646">
    <property type="entry name" value="F-box"/>
    <property type="match status" value="1"/>
</dbReference>
<dbReference type="OrthoDB" id="612216at2759"/>
<dbReference type="EMBL" id="PDCK01000043">
    <property type="protein sequence ID" value="PRQ30795.1"/>
    <property type="molecule type" value="Genomic_DNA"/>
</dbReference>
<dbReference type="PANTHER" id="PTHR31900">
    <property type="entry name" value="F-BOX/RNI SUPERFAMILY PROTEIN-RELATED"/>
    <property type="match status" value="1"/>
</dbReference>
<name>A0A2P6Q9D4_ROSCH</name>
<organism evidence="2 3">
    <name type="scientific">Rosa chinensis</name>
    <name type="common">China rose</name>
    <dbReference type="NCBI Taxonomy" id="74649"/>
    <lineage>
        <taxon>Eukaryota</taxon>
        <taxon>Viridiplantae</taxon>
        <taxon>Streptophyta</taxon>
        <taxon>Embryophyta</taxon>
        <taxon>Tracheophyta</taxon>
        <taxon>Spermatophyta</taxon>
        <taxon>Magnoliopsida</taxon>
        <taxon>eudicotyledons</taxon>
        <taxon>Gunneridae</taxon>
        <taxon>Pentapetalae</taxon>
        <taxon>rosids</taxon>
        <taxon>fabids</taxon>
        <taxon>Rosales</taxon>
        <taxon>Rosaceae</taxon>
        <taxon>Rosoideae</taxon>
        <taxon>Rosoideae incertae sedis</taxon>
        <taxon>Rosa</taxon>
    </lineage>
</organism>
<reference evidence="2 3" key="1">
    <citation type="journal article" date="2018" name="Nat. Genet.">
        <title>The Rosa genome provides new insights in the design of modern roses.</title>
        <authorList>
            <person name="Bendahmane M."/>
        </authorList>
    </citation>
    <scope>NUCLEOTIDE SEQUENCE [LARGE SCALE GENOMIC DNA]</scope>
    <source>
        <strain evidence="3">cv. Old Blush</strain>
    </source>
</reference>
<evidence type="ECO:0000259" key="1">
    <source>
        <dbReference type="SMART" id="SM00579"/>
    </source>
</evidence>
<gene>
    <name evidence="2" type="ORF">RchiOBHm_Chr5g0028511</name>
</gene>
<dbReference type="Proteomes" id="UP000238479">
    <property type="component" value="Chromosome 5"/>
</dbReference>
<dbReference type="InterPro" id="IPR050232">
    <property type="entry name" value="FBL13/AtMIF1-like"/>
</dbReference>
<keyword evidence="3" id="KW-1185">Reference proteome</keyword>
<feature type="domain" description="FBD" evidence="1">
    <location>
        <begin position="383"/>
        <end position="459"/>
    </location>
</feature>
<dbReference type="InterPro" id="IPR001810">
    <property type="entry name" value="F-box_dom"/>
</dbReference>
<dbReference type="InterPro" id="IPR006566">
    <property type="entry name" value="FBD"/>
</dbReference>